<keyword evidence="7" id="KW-0007">Acetylation</keyword>
<dbReference type="GO" id="GO:0004359">
    <property type="term" value="F:glutaminase activity"/>
    <property type="evidence" value="ECO:0007669"/>
    <property type="project" value="UniProtKB-UniRule"/>
</dbReference>
<dbReference type="Gene3D" id="3.40.710.10">
    <property type="entry name" value="DD-peptidase/beta-lactamase superfamily"/>
    <property type="match status" value="1"/>
</dbReference>
<dbReference type="PANTHER" id="PTHR12544:SF29">
    <property type="entry name" value="GLUTAMINASE"/>
    <property type="match status" value="1"/>
</dbReference>
<accession>A0A160NU73</accession>
<organism evidence="8 9">
    <name type="scientific">Streptomyces laurentii</name>
    <dbReference type="NCBI Taxonomy" id="39478"/>
    <lineage>
        <taxon>Bacteria</taxon>
        <taxon>Bacillati</taxon>
        <taxon>Actinomycetota</taxon>
        <taxon>Actinomycetes</taxon>
        <taxon>Kitasatosporales</taxon>
        <taxon>Streptomycetaceae</taxon>
        <taxon>Streptomyces</taxon>
    </lineage>
</organism>
<sequence length="305" mass="32263">MLLTFEPVLARIAEEIEGLTDRGLPADYIPALAGADPARFGMAVAELDGTVYGVGEWRQPFSTQSVTKVFSLALALARKGDALWDHVGREPSGNPFNSLVQLEYENGIPRNPFINAGALVVTDQLHRITGDASGVTLDFLRAESGNRDLVIDREVAESETAHGDRNAALAYFMASCDNIANPVPTLLREYFRQCAIRASCADLALATAFLARHGLRADGSRLLTSSQAKQINAVMLTCGAYDAAGDFAHRVGLPGKSGVGGGIIAVVPGRCTLCVWGPGLDARGNSVAGVTALDRFTTLTGLSVF</sequence>
<dbReference type="NCBIfam" id="TIGR03814">
    <property type="entry name" value="Gln_ase"/>
    <property type="match status" value="1"/>
</dbReference>
<evidence type="ECO:0000256" key="2">
    <source>
        <dbReference type="ARBA" id="ARBA00011881"/>
    </source>
</evidence>
<evidence type="ECO:0000256" key="6">
    <source>
        <dbReference type="ARBA" id="ARBA00070405"/>
    </source>
</evidence>
<dbReference type="SUPFAM" id="SSF56601">
    <property type="entry name" value="beta-lactamase/transpeptidase-like"/>
    <property type="match status" value="1"/>
</dbReference>
<dbReference type="KEGG" id="slau:SLA_0115"/>
<feature type="binding site" evidence="7">
    <location>
        <position position="241"/>
    </location>
    <ligand>
        <name>substrate</name>
    </ligand>
</feature>
<dbReference type="FunFam" id="3.40.710.10:FF:000005">
    <property type="entry name" value="Glutaminase"/>
    <property type="match status" value="1"/>
</dbReference>
<dbReference type="NCBIfam" id="NF002133">
    <property type="entry name" value="PRK00971.1-2"/>
    <property type="match status" value="1"/>
</dbReference>
<evidence type="ECO:0000256" key="5">
    <source>
        <dbReference type="ARBA" id="ARBA00049534"/>
    </source>
</evidence>
<dbReference type="Pfam" id="PF04960">
    <property type="entry name" value="Glutaminase"/>
    <property type="match status" value="1"/>
</dbReference>
<protein>
    <recommendedName>
        <fullName evidence="6 7">Glutaminase</fullName>
        <ecNumber evidence="3 7">3.5.1.2</ecNumber>
    </recommendedName>
</protein>
<evidence type="ECO:0000256" key="1">
    <source>
        <dbReference type="ARBA" id="ARBA00011076"/>
    </source>
</evidence>
<keyword evidence="9" id="KW-1185">Reference proteome</keyword>
<dbReference type="GO" id="GO:0006543">
    <property type="term" value="P:L-glutamine catabolic process"/>
    <property type="evidence" value="ECO:0007669"/>
    <property type="project" value="TreeGrafter"/>
</dbReference>
<evidence type="ECO:0000256" key="3">
    <source>
        <dbReference type="ARBA" id="ARBA00012918"/>
    </source>
</evidence>
<dbReference type="Proteomes" id="UP000217676">
    <property type="component" value="Chromosome"/>
</dbReference>
<evidence type="ECO:0000313" key="8">
    <source>
        <dbReference type="EMBL" id="BAU81070.1"/>
    </source>
</evidence>
<evidence type="ECO:0000256" key="7">
    <source>
        <dbReference type="HAMAP-Rule" id="MF_00313"/>
    </source>
</evidence>
<dbReference type="InterPro" id="IPR015868">
    <property type="entry name" value="Glutaminase"/>
</dbReference>
<feature type="binding site" evidence="7">
    <location>
        <position position="159"/>
    </location>
    <ligand>
        <name>substrate</name>
    </ligand>
</feature>
<dbReference type="EC" id="3.5.1.2" evidence="3 7"/>
<gene>
    <name evidence="7" type="primary">glsA</name>
    <name evidence="8" type="ORF">SLA_0115</name>
</gene>
<name>A0A160NU73_STRLU</name>
<proteinExistence type="inferred from homology"/>
<comment type="subunit">
    <text evidence="2 7">Homotetramer.</text>
</comment>
<evidence type="ECO:0000256" key="4">
    <source>
        <dbReference type="ARBA" id="ARBA00022801"/>
    </source>
</evidence>
<comment type="similarity">
    <text evidence="1 7">Belongs to the glutaminase family.</text>
</comment>
<dbReference type="AlphaFoldDB" id="A0A160NU73"/>
<dbReference type="EMBL" id="AP017424">
    <property type="protein sequence ID" value="BAU81070.1"/>
    <property type="molecule type" value="Genomic_DNA"/>
</dbReference>
<dbReference type="PANTHER" id="PTHR12544">
    <property type="entry name" value="GLUTAMINASE"/>
    <property type="match status" value="1"/>
</dbReference>
<reference evidence="8 9" key="1">
    <citation type="journal article" date="2016" name="Genome Announc.">
        <title>Complete Genome Sequence of Thiostrepton-Producing Streptomyces laurentii ATCC 31255.</title>
        <authorList>
            <person name="Doi K."/>
            <person name="Fujino Y."/>
            <person name="Nagayoshi Y."/>
            <person name="Ohshima T."/>
            <person name="Ogata S."/>
        </authorList>
    </citation>
    <scope>NUCLEOTIDE SEQUENCE [LARGE SCALE GENOMIC DNA]</scope>
    <source>
        <strain evidence="8 9">ATCC 31255</strain>
    </source>
</reference>
<feature type="binding site" evidence="7">
    <location>
        <position position="65"/>
    </location>
    <ligand>
        <name>substrate</name>
    </ligand>
</feature>
<feature type="binding site" evidence="7">
    <location>
        <position position="166"/>
    </location>
    <ligand>
        <name>substrate</name>
    </ligand>
</feature>
<dbReference type="HAMAP" id="MF_00313">
    <property type="entry name" value="Glutaminase"/>
    <property type="match status" value="1"/>
</dbReference>
<evidence type="ECO:0000313" key="9">
    <source>
        <dbReference type="Proteomes" id="UP000217676"/>
    </source>
</evidence>
<keyword evidence="4 7" id="KW-0378">Hydrolase</keyword>
<feature type="binding site" evidence="7">
    <location>
        <position position="115"/>
    </location>
    <ligand>
        <name>substrate</name>
    </ligand>
</feature>
<comment type="catalytic activity">
    <reaction evidence="5 7">
        <text>L-glutamine + H2O = L-glutamate + NH4(+)</text>
        <dbReference type="Rhea" id="RHEA:15889"/>
        <dbReference type="ChEBI" id="CHEBI:15377"/>
        <dbReference type="ChEBI" id="CHEBI:28938"/>
        <dbReference type="ChEBI" id="CHEBI:29985"/>
        <dbReference type="ChEBI" id="CHEBI:58359"/>
        <dbReference type="EC" id="3.5.1.2"/>
    </reaction>
</comment>
<dbReference type="InterPro" id="IPR012338">
    <property type="entry name" value="Beta-lactam/transpept-like"/>
</dbReference>
<feature type="binding site" evidence="7">
    <location>
        <position position="259"/>
    </location>
    <ligand>
        <name>substrate</name>
    </ligand>
</feature>
<dbReference type="GO" id="GO:0006537">
    <property type="term" value="P:glutamate biosynthetic process"/>
    <property type="evidence" value="ECO:0007669"/>
    <property type="project" value="TreeGrafter"/>
</dbReference>
<feature type="binding site" evidence="7">
    <location>
        <position position="190"/>
    </location>
    <ligand>
        <name>substrate</name>
    </ligand>
</feature>